<dbReference type="InterPro" id="IPR055530">
    <property type="entry name" value="DUF7104"/>
</dbReference>
<protein>
    <submittedName>
        <fullName evidence="1">Ankyrin repeat</fullName>
    </submittedName>
</protein>
<evidence type="ECO:0000313" key="1">
    <source>
        <dbReference type="EMBL" id="RFU77477.1"/>
    </source>
</evidence>
<name>A0A395NNQ3_TRIAR</name>
<reference evidence="1 2" key="1">
    <citation type="journal article" date="2018" name="PLoS Pathog.">
        <title>Evolution of structural diversity of trichothecenes, a family of toxins produced by plant pathogenic and entomopathogenic fungi.</title>
        <authorList>
            <person name="Proctor R.H."/>
            <person name="McCormick S.P."/>
            <person name="Kim H.S."/>
            <person name="Cardoza R.E."/>
            <person name="Stanley A.M."/>
            <person name="Lindo L."/>
            <person name="Kelly A."/>
            <person name="Brown D.W."/>
            <person name="Lee T."/>
            <person name="Vaughan M.M."/>
            <person name="Alexander N.J."/>
            <person name="Busman M."/>
            <person name="Gutierrez S."/>
        </authorList>
    </citation>
    <scope>NUCLEOTIDE SEQUENCE [LARGE SCALE GENOMIC DNA]</scope>
    <source>
        <strain evidence="1 2">IBT 40837</strain>
    </source>
</reference>
<dbReference type="AlphaFoldDB" id="A0A395NNQ3"/>
<dbReference type="PANTHER" id="PTHR10039:SF14">
    <property type="entry name" value="NACHT DOMAIN-CONTAINING PROTEIN"/>
    <property type="match status" value="1"/>
</dbReference>
<dbReference type="OrthoDB" id="4894031at2759"/>
<dbReference type="Proteomes" id="UP000266272">
    <property type="component" value="Unassembled WGS sequence"/>
</dbReference>
<dbReference type="STRING" id="490622.A0A395NNQ3"/>
<comment type="caution">
    <text evidence="1">The sequence shown here is derived from an EMBL/GenBank/DDBJ whole genome shotgun (WGS) entry which is preliminary data.</text>
</comment>
<proteinExistence type="predicted"/>
<keyword evidence="2" id="KW-1185">Reference proteome</keyword>
<organism evidence="1 2">
    <name type="scientific">Trichoderma arundinaceum</name>
    <dbReference type="NCBI Taxonomy" id="490622"/>
    <lineage>
        <taxon>Eukaryota</taxon>
        <taxon>Fungi</taxon>
        <taxon>Dikarya</taxon>
        <taxon>Ascomycota</taxon>
        <taxon>Pezizomycotina</taxon>
        <taxon>Sordariomycetes</taxon>
        <taxon>Hypocreomycetidae</taxon>
        <taxon>Hypocreales</taxon>
        <taxon>Hypocreaceae</taxon>
        <taxon>Trichoderma</taxon>
    </lineage>
</organism>
<accession>A0A395NNQ3</accession>
<dbReference type="InterPro" id="IPR036770">
    <property type="entry name" value="Ankyrin_rpt-contain_sf"/>
</dbReference>
<evidence type="ECO:0000313" key="2">
    <source>
        <dbReference type="Proteomes" id="UP000266272"/>
    </source>
</evidence>
<sequence>MQNNDRAAQKLLIWTVFGRRALDLNELEVALAIQENSESYESIRTRYNSRKIAITSAAGIILEIVDEKVYLIHQSAKDFLLRSEYLAEAEFCRGLHPSIYLAKICMTYLCFADFVRTSPCREPALLDERNRFHPFFRYAARNWHRHIGIKDDVTDFTSMIGQLTEPGSPALLAWGEAAGLANINMARDTWDIAMEADIPWLAEFQSRGGVIDEEDIEKAASRVRQLLEKDGGIVITPELMKAAAINREHGRFVMDLLLECPAGLMVTAELVQVATENDKSGRNIIELILHKGDVDMSEEAVAEIAARFDIKIMEFLLNLREDINITEMVLVAALQRDYGSEEMITLLLEQRGQDAHITDKFVKTIAEQCNVEIMRLLLEQSGDRVNIPAEAVLIMAARLDENYNGFTP</sequence>
<dbReference type="Pfam" id="PF23397">
    <property type="entry name" value="DUF7104"/>
    <property type="match status" value="2"/>
</dbReference>
<gene>
    <name evidence="1" type="ORF">TARUN_4780</name>
</gene>
<dbReference type="PANTHER" id="PTHR10039">
    <property type="entry name" value="AMELOGENIN"/>
    <property type="match status" value="1"/>
</dbReference>
<dbReference type="EMBL" id="PXOA01000279">
    <property type="protein sequence ID" value="RFU77477.1"/>
    <property type="molecule type" value="Genomic_DNA"/>
</dbReference>
<dbReference type="Gene3D" id="1.25.40.20">
    <property type="entry name" value="Ankyrin repeat-containing domain"/>
    <property type="match status" value="1"/>
</dbReference>